<accession>A0ACC2QUL9</accession>
<comment type="caution">
    <text evidence="1">The sequence shown here is derived from an EMBL/GenBank/DDBJ whole genome shotgun (WGS) entry which is preliminary data.</text>
</comment>
<organism evidence="1 2">
    <name type="scientific">Mythimna loreyi</name>
    <dbReference type="NCBI Taxonomy" id="667449"/>
    <lineage>
        <taxon>Eukaryota</taxon>
        <taxon>Metazoa</taxon>
        <taxon>Ecdysozoa</taxon>
        <taxon>Arthropoda</taxon>
        <taxon>Hexapoda</taxon>
        <taxon>Insecta</taxon>
        <taxon>Pterygota</taxon>
        <taxon>Neoptera</taxon>
        <taxon>Endopterygota</taxon>
        <taxon>Lepidoptera</taxon>
        <taxon>Glossata</taxon>
        <taxon>Ditrysia</taxon>
        <taxon>Noctuoidea</taxon>
        <taxon>Noctuidae</taxon>
        <taxon>Noctuinae</taxon>
        <taxon>Hadenini</taxon>
        <taxon>Mythimna</taxon>
    </lineage>
</organism>
<evidence type="ECO:0000313" key="1">
    <source>
        <dbReference type="EMBL" id="KAJ8725744.1"/>
    </source>
</evidence>
<reference evidence="1" key="1">
    <citation type="submission" date="2023-03" db="EMBL/GenBank/DDBJ databases">
        <title>Chromosome-level genomes of two armyworms, Mythimna separata and Mythimna loreyi, provide insights into the biosynthesis and reception of sex pheromones.</title>
        <authorList>
            <person name="Zhao H."/>
        </authorList>
    </citation>
    <scope>NUCLEOTIDE SEQUENCE</scope>
    <source>
        <strain evidence="1">BeijingLab</strain>
    </source>
</reference>
<evidence type="ECO:0000313" key="2">
    <source>
        <dbReference type="Proteomes" id="UP001231649"/>
    </source>
</evidence>
<dbReference type="Proteomes" id="UP001231649">
    <property type="component" value="Chromosome 15"/>
</dbReference>
<gene>
    <name evidence="1" type="ORF">PYW08_003927</name>
</gene>
<name>A0ACC2QUL9_9NEOP</name>
<sequence>MFSKNLLPLLIVYFLPDFSHEQRENKFFRSDYTYLDSVQGMSDLLTVGVFETIDGKIISELYTSWKTGQPDSGDYSYGQRDKKFFRKDYKYIEPVEGFYKIHTLHRSWFEAKRVCALEGASLFYPENDDEAQAVISLWNDTQPFSWVYVGISDLVVKGVFETIHGHPVSDVYNNWGAGEPNDAEGIEDCVILRRDGTLNDVSCDRKNPFICKKSLLSLEWNQPCNMPNLDYIYNNEVGRCYKFHQTPMNWTDAYSVCSAEQSYLAVINTQPEADYLVTLTELKTRNKAPGDFLSGAVHIGFHNRLNEGWQAVRGTTLEDTGYVCWGHNQPDGEGREQCGSMFYNGLLNDVSCSSKCFFICEHEVDTLASMYDDRFGDR</sequence>
<keyword evidence="2" id="KW-1185">Reference proteome</keyword>
<proteinExistence type="predicted"/>
<protein>
    <submittedName>
        <fullName evidence="1">Uncharacterized protein</fullName>
    </submittedName>
</protein>
<dbReference type="EMBL" id="CM056791">
    <property type="protein sequence ID" value="KAJ8725744.1"/>
    <property type="molecule type" value="Genomic_DNA"/>
</dbReference>